<dbReference type="GO" id="GO:0006108">
    <property type="term" value="P:malate metabolic process"/>
    <property type="evidence" value="ECO:0007669"/>
    <property type="project" value="InterPro"/>
</dbReference>
<reference evidence="3" key="1">
    <citation type="submission" date="2025-08" db="UniProtKB">
        <authorList>
            <consortium name="RefSeq"/>
        </authorList>
    </citation>
    <scope>IDENTIFICATION</scope>
</reference>
<dbReference type="InterPro" id="IPR015955">
    <property type="entry name" value="Lactate_DH/Glyco_Ohase_4_C"/>
</dbReference>
<dbReference type="GO" id="GO:0016615">
    <property type="term" value="F:malate dehydrogenase activity"/>
    <property type="evidence" value="ECO:0007669"/>
    <property type="project" value="InterPro"/>
</dbReference>
<dbReference type="OrthoDB" id="1510206at2759"/>
<evidence type="ECO:0000256" key="1">
    <source>
        <dbReference type="ARBA" id="ARBA00023002"/>
    </source>
</evidence>
<dbReference type="InterPro" id="IPR010945">
    <property type="entry name" value="Malate_DH_type2"/>
</dbReference>
<sequence>MTFFSINQKLKLCQSYLFQRLLIKYRFIPKKQLTTETYFQYIFVLYSQTLLMGIRIIIAGETQCPAYAESCYLADYLSQNLPNFCYQRIEKSVLEWKSWLCKINIKNKWHHMESPIIWKEMLMKGSKPSYIGGASEFLDYCYSYYNFDSLFASEKFDELLTNVLQFKKKVNAENILIRQLEAKSNVEEETAIKTHYVITIIGAGHILAMHLISQLLDHKVAEGDKYINKIYLYDNSCSETFMKFVEKECYYVQTNYPGKVVKYVQKIGVALTNSDLLIVLDHEPFNDNLAMGEWLRLNRKKMKELALMINASASRKMYVIFANLGPACYNATVLRSRVNINKNNIAVATSDLGLEILPILAETAQVPMRNIFCPPVWGFVGINQIVDVRTTVHKYNSFEPYNRYRKVHNSTLNIGMITPEMRTMDYLMHFDVTLWPKVAQMKRKYSRGITRLNKAISIVHLANLWLLNPNPDNIVCLGMYCNGSFGLHFEGLFSQPARFIDGKWVPATDYSKPKDPGMKLPYMLEMAKLVMSMKPTDLPPVVPYFPCTCKTKIIKKKHLLH</sequence>
<accession>A0A7E5W9Z5</accession>
<dbReference type="SUPFAM" id="SSF56327">
    <property type="entry name" value="LDH C-terminal domain-like"/>
    <property type="match status" value="1"/>
</dbReference>
<evidence type="ECO:0000313" key="3">
    <source>
        <dbReference type="RefSeq" id="XP_026737464.1"/>
    </source>
</evidence>
<evidence type="ECO:0000313" key="2">
    <source>
        <dbReference type="Proteomes" id="UP000322000"/>
    </source>
</evidence>
<keyword evidence="1" id="KW-0560">Oxidoreductase</keyword>
<dbReference type="GeneID" id="113500770"/>
<dbReference type="Proteomes" id="UP000322000">
    <property type="component" value="Chromosome 14"/>
</dbReference>
<organism evidence="2 3">
    <name type="scientific">Trichoplusia ni</name>
    <name type="common">Cabbage looper</name>
    <dbReference type="NCBI Taxonomy" id="7111"/>
    <lineage>
        <taxon>Eukaryota</taxon>
        <taxon>Metazoa</taxon>
        <taxon>Ecdysozoa</taxon>
        <taxon>Arthropoda</taxon>
        <taxon>Hexapoda</taxon>
        <taxon>Insecta</taxon>
        <taxon>Pterygota</taxon>
        <taxon>Neoptera</taxon>
        <taxon>Endopterygota</taxon>
        <taxon>Lepidoptera</taxon>
        <taxon>Glossata</taxon>
        <taxon>Ditrysia</taxon>
        <taxon>Noctuoidea</taxon>
        <taxon>Noctuidae</taxon>
        <taxon>Plusiinae</taxon>
        <taxon>Trichoplusia</taxon>
    </lineage>
</organism>
<dbReference type="AlphaFoldDB" id="A0A7E5W9Z5"/>
<keyword evidence="2" id="KW-1185">Reference proteome</keyword>
<dbReference type="RefSeq" id="XP_026737464.1">
    <property type="nucleotide sequence ID" value="XM_026881663.1"/>
</dbReference>
<dbReference type="PANTHER" id="PTHR23382">
    <property type="entry name" value="MALATE DEHYDROGENASE"/>
    <property type="match status" value="1"/>
</dbReference>
<protein>
    <submittedName>
        <fullName evidence="3">Malate dehydrogenase 1B</fullName>
    </submittedName>
</protein>
<proteinExistence type="predicted"/>
<dbReference type="GO" id="GO:0016616">
    <property type="term" value="F:oxidoreductase activity, acting on the CH-OH group of donors, NAD or NADP as acceptor"/>
    <property type="evidence" value="ECO:0007669"/>
    <property type="project" value="InterPro"/>
</dbReference>
<dbReference type="InParanoid" id="A0A7E5W9Z5"/>
<dbReference type="Gene3D" id="3.90.110.10">
    <property type="entry name" value="Lactate dehydrogenase/glycoside hydrolase, family 4, C-terminal"/>
    <property type="match status" value="1"/>
</dbReference>
<dbReference type="Gene3D" id="3.40.50.720">
    <property type="entry name" value="NAD(P)-binding Rossmann-like Domain"/>
    <property type="match status" value="1"/>
</dbReference>
<dbReference type="KEGG" id="tnl:113500770"/>
<gene>
    <name evidence="3" type="primary">LOC113500770</name>
</gene>
<name>A0A7E5W9Z5_TRINI</name>